<accession>F5YKA1</accession>
<dbReference type="EMBL" id="CP001843">
    <property type="protein sequence ID" value="AEF83776.1"/>
    <property type="molecule type" value="Genomic_DNA"/>
</dbReference>
<dbReference type="GO" id="GO:0006107">
    <property type="term" value="P:oxaloacetate metabolic process"/>
    <property type="evidence" value="ECO:0007669"/>
    <property type="project" value="TreeGrafter"/>
</dbReference>
<dbReference type="Gene3D" id="3.20.20.60">
    <property type="entry name" value="Phosphoenolpyruvate-binding domains"/>
    <property type="match status" value="1"/>
</dbReference>
<name>F5YKA1_TREPZ</name>
<reference evidence="20 21" key="2">
    <citation type="journal article" date="2011" name="ISME J.">
        <title>RNA-seq reveals cooperative metabolic interactions between two termite-gut spirochete species in co-culture.</title>
        <authorList>
            <person name="Rosenthal A.Z."/>
            <person name="Matson E.G."/>
            <person name="Eldar A."/>
            <person name="Leadbetter J.R."/>
        </authorList>
    </citation>
    <scope>NUCLEOTIDE SEQUENCE [LARGE SCALE GENOMIC DNA]</scope>
    <source>
        <strain evidence="21">ATCC BAA-887 / DSM 12427 / ZAS-2</strain>
    </source>
</reference>
<evidence type="ECO:0000256" key="1">
    <source>
        <dbReference type="ARBA" id="ARBA00001946"/>
    </source>
</evidence>
<protein>
    <recommendedName>
        <fullName evidence="8">Citrate lyase subunit beta</fullName>
        <ecNumber evidence="6">4.1.3.34</ecNumber>
        <ecNumber evidence="7">4.1.3.6</ecNumber>
    </recommendedName>
    <alternativeName>
        <fullName evidence="13">Citrate (pro-3S)-lyase subunit beta</fullName>
    </alternativeName>
    <alternativeName>
        <fullName evidence="14">Citryl-CoA lyase subunit</fullName>
    </alternativeName>
</protein>
<dbReference type="InterPro" id="IPR011206">
    <property type="entry name" value="Citrate_lyase_beta/mcl1/mcl2"/>
</dbReference>
<reference evidence="21" key="1">
    <citation type="submission" date="2009-12" db="EMBL/GenBank/DDBJ databases">
        <title>Complete sequence of Treponema primitia strain ZAS-2.</title>
        <authorList>
            <person name="Tetu S.G."/>
            <person name="Matson E."/>
            <person name="Ren Q."/>
            <person name="Seshadri R."/>
            <person name="Elbourne L."/>
            <person name="Hassan K.A."/>
            <person name="Durkin A."/>
            <person name="Radune D."/>
            <person name="Mohamoud Y."/>
            <person name="Shay R."/>
            <person name="Jin S."/>
            <person name="Zhang X."/>
            <person name="Lucey K."/>
            <person name="Ballor N.R."/>
            <person name="Ottesen E."/>
            <person name="Rosenthal R."/>
            <person name="Allen A."/>
            <person name="Leadbetter J.R."/>
            <person name="Paulsen I.T."/>
        </authorList>
    </citation>
    <scope>NUCLEOTIDE SEQUENCE [LARGE SCALE GENOMIC DNA]</scope>
    <source>
        <strain evidence="21">ATCC BAA-887 / DSM 12427 / ZAS-2</strain>
    </source>
</reference>
<comment type="catalytic activity">
    <reaction evidence="15">
        <text>citrate = oxaloacetate + acetate</text>
        <dbReference type="Rhea" id="RHEA:10760"/>
        <dbReference type="ChEBI" id="CHEBI:16452"/>
        <dbReference type="ChEBI" id="CHEBI:16947"/>
        <dbReference type="ChEBI" id="CHEBI:30089"/>
        <dbReference type="EC" id="4.1.3.6"/>
    </reaction>
</comment>
<dbReference type="InterPro" id="IPR040442">
    <property type="entry name" value="Pyrv_kinase-like_dom_sf"/>
</dbReference>
<dbReference type="EC" id="4.1.3.34" evidence="6"/>
<feature type="binding site" evidence="17">
    <location>
        <position position="135"/>
    </location>
    <ligand>
        <name>substrate</name>
    </ligand>
</feature>
<gene>
    <name evidence="20" type="primary">citE</name>
    <name evidence="20" type="ordered locus">TREPR_3315</name>
</gene>
<evidence type="ECO:0000256" key="14">
    <source>
        <dbReference type="ARBA" id="ARBA00032495"/>
    </source>
</evidence>
<evidence type="ECO:0000313" key="21">
    <source>
        <dbReference type="Proteomes" id="UP000009223"/>
    </source>
</evidence>
<evidence type="ECO:0000256" key="9">
    <source>
        <dbReference type="ARBA" id="ARBA00022490"/>
    </source>
</evidence>
<comment type="similarity">
    <text evidence="4">Belongs to the HpcH/HpaI aldolase family. Citrate lyase beta subunit subfamily.</text>
</comment>
<dbReference type="GO" id="GO:0008815">
    <property type="term" value="F:citrate (pro-3S)-lyase activity"/>
    <property type="evidence" value="ECO:0007669"/>
    <property type="project" value="UniProtKB-EC"/>
</dbReference>
<comment type="cofactor">
    <cofactor evidence="1">
        <name>Mg(2+)</name>
        <dbReference type="ChEBI" id="CHEBI:18420"/>
    </cofactor>
</comment>
<keyword evidence="9" id="KW-0963">Cytoplasm</keyword>
<dbReference type="InterPro" id="IPR005000">
    <property type="entry name" value="Aldolase/citrate-lyase_domain"/>
</dbReference>
<evidence type="ECO:0000256" key="7">
    <source>
        <dbReference type="ARBA" id="ARBA00012914"/>
    </source>
</evidence>
<dbReference type="GO" id="GO:0009346">
    <property type="term" value="C:ATP-independent citrate lyase complex"/>
    <property type="evidence" value="ECO:0007669"/>
    <property type="project" value="InterPro"/>
</dbReference>
<evidence type="ECO:0000256" key="13">
    <source>
        <dbReference type="ARBA" id="ARBA00030255"/>
    </source>
</evidence>
<dbReference type="eggNOG" id="COG2301">
    <property type="taxonomic scope" value="Bacteria"/>
</dbReference>
<dbReference type="GO" id="GO:0005737">
    <property type="term" value="C:cytoplasm"/>
    <property type="evidence" value="ECO:0007669"/>
    <property type="project" value="UniProtKB-SubCell"/>
</dbReference>
<keyword evidence="10 18" id="KW-0479">Metal-binding</keyword>
<evidence type="ECO:0000256" key="8">
    <source>
        <dbReference type="ARBA" id="ARBA00015712"/>
    </source>
</evidence>
<dbReference type="GO" id="GO:0008816">
    <property type="term" value="F:citryl-CoA lyase activity"/>
    <property type="evidence" value="ECO:0007669"/>
    <property type="project" value="UniProtKB-EC"/>
</dbReference>
<evidence type="ECO:0000259" key="19">
    <source>
        <dbReference type="Pfam" id="PF03328"/>
    </source>
</evidence>
<dbReference type="GO" id="GO:0006084">
    <property type="term" value="P:acetyl-CoA metabolic process"/>
    <property type="evidence" value="ECO:0007669"/>
    <property type="project" value="InterPro"/>
</dbReference>
<dbReference type="InterPro" id="IPR015813">
    <property type="entry name" value="Pyrv/PenolPyrv_kinase-like_dom"/>
</dbReference>
<comment type="catalytic activity">
    <reaction evidence="16">
        <text>(3S)-citryl-CoA = oxaloacetate + acetyl-CoA</text>
        <dbReference type="Rhea" id="RHEA:20812"/>
        <dbReference type="ChEBI" id="CHEBI:16452"/>
        <dbReference type="ChEBI" id="CHEBI:57288"/>
        <dbReference type="ChEBI" id="CHEBI:57321"/>
        <dbReference type="EC" id="4.1.3.34"/>
    </reaction>
</comment>
<keyword evidence="11 18" id="KW-0460">Magnesium</keyword>
<evidence type="ECO:0000256" key="4">
    <source>
        <dbReference type="ARBA" id="ARBA00005549"/>
    </source>
</evidence>
<dbReference type="InterPro" id="IPR006475">
    <property type="entry name" value="Citrate_lyase_beta_bac"/>
</dbReference>
<dbReference type="FunFam" id="3.20.20.60:FF:000008">
    <property type="entry name" value="Citrate (Pro-3S)-lyase subunit beta"/>
    <property type="match status" value="1"/>
</dbReference>
<keyword evidence="21" id="KW-1185">Reference proteome</keyword>
<sequence>MGGGKKMKLRRTMLYVPGNNPGMIKDAGVYPADCIMFDLEDSVSLAEKDAARFLVHEALCTIDYPGKELLVRINALDTEMGREDLEAIVRTGRATIRLPKTESAQDILDCEKEIARIEKDAGLVPGSTGMMAAVESAKGVLNAKEIACASTRLIGIAIGAEDYVTDLKTNRSPEGIELLFGRSMVLLAARSAGIDAIDTVYSDIDNEEGLRKETTLIKQLGFDGKSIINPRQIQPIHEIYTPTEKEISKSLLIIEAIEEAKKRGSGVIALNGKMIDKPVALRAQRVLDLASAAGLLKRREEA</sequence>
<dbReference type="PANTHER" id="PTHR32308:SF10">
    <property type="entry name" value="CITRATE LYASE SUBUNIT BETA"/>
    <property type="match status" value="1"/>
</dbReference>
<evidence type="ECO:0000256" key="5">
    <source>
        <dbReference type="ARBA" id="ARBA00011382"/>
    </source>
</evidence>
<dbReference type="PANTHER" id="PTHR32308">
    <property type="entry name" value="LYASE BETA SUBUNIT, PUTATIVE (AFU_ORTHOLOGUE AFUA_4G13030)-RELATED"/>
    <property type="match status" value="1"/>
</dbReference>
<feature type="domain" description="HpcH/HpaI aldolase/citrate lyase" evidence="19">
    <location>
        <begin position="11"/>
        <end position="230"/>
    </location>
</feature>
<evidence type="ECO:0000256" key="2">
    <source>
        <dbReference type="ARBA" id="ARBA00003671"/>
    </source>
</evidence>
<evidence type="ECO:0000256" key="17">
    <source>
        <dbReference type="PIRSR" id="PIRSR015582-1"/>
    </source>
</evidence>
<evidence type="ECO:0000256" key="11">
    <source>
        <dbReference type="ARBA" id="ARBA00022842"/>
    </source>
</evidence>
<evidence type="ECO:0000256" key="15">
    <source>
        <dbReference type="ARBA" id="ARBA00048308"/>
    </source>
</evidence>
<dbReference type="STRING" id="545694.TREPR_3315"/>
<dbReference type="GO" id="GO:0000287">
    <property type="term" value="F:magnesium ion binding"/>
    <property type="evidence" value="ECO:0007669"/>
    <property type="project" value="TreeGrafter"/>
</dbReference>
<evidence type="ECO:0000256" key="3">
    <source>
        <dbReference type="ARBA" id="ARBA00004496"/>
    </source>
</evidence>
<comment type="subunit">
    <text evidence="5">Oligomer with a subunit composition of (alpha,beta,gamma)6.</text>
</comment>
<dbReference type="EC" id="4.1.3.6" evidence="7"/>
<evidence type="ECO:0000256" key="12">
    <source>
        <dbReference type="ARBA" id="ARBA00023239"/>
    </source>
</evidence>
<evidence type="ECO:0000313" key="20">
    <source>
        <dbReference type="EMBL" id="AEF83776.1"/>
    </source>
</evidence>
<evidence type="ECO:0000256" key="16">
    <source>
        <dbReference type="ARBA" id="ARBA00049110"/>
    </source>
</evidence>
<dbReference type="AlphaFoldDB" id="F5YKA1"/>
<dbReference type="PIRSF" id="PIRSF015582">
    <property type="entry name" value="Cit_lyase_B"/>
    <property type="match status" value="1"/>
</dbReference>
<proteinExistence type="inferred from homology"/>
<dbReference type="NCBIfam" id="TIGR01588">
    <property type="entry name" value="citE"/>
    <property type="match status" value="1"/>
</dbReference>
<feature type="binding site" evidence="18">
    <location>
        <position position="162"/>
    </location>
    <ligand>
        <name>Mg(2+)</name>
        <dbReference type="ChEBI" id="CHEBI:18420"/>
    </ligand>
</feature>
<keyword evidence="12 20" id="KW-0456">Lyase</keyword>
<organism evidence="20 21">
    <name type="scientific">Treponema primitia (strain ATCC BAA-887 / DSM 12427 / ZAS-2)</name>
    <dbReference type="NCBI Taxonomy" id="545694"/>
    <lineage>
        <taxon>Bacteria</taxon>
        <taxon>Pseudomonadati</taxon>
        <taxon>Spirochaetota</taxon>
        <taxon>Spirochaetia</taxon>
        <taxon>Spirochaetales</taxon>
        <taxon>Treponemataceae</taxon>
        <taxon>Treponema</taxon>
    </lineage>
</organism>
<evidence type="ECO:0000256" key="6">
    <source>
        <dbReference type="ARBA" id="ARBA00012258"/>
    </source>
</evidence>
<feature type="binding site" evidence="17">
    <location>
        <position position="72"/>
    </location>
    <ligand>
        <name>substrate</name>
    </ligand>
</feature>
<evidence type="ECO:0000256" key="18">
    <source>
        <dbReference type="PIRSR" id="PIRSR015582-2"/>
    </source>
</evidence>
<feature type="binding site" evidence="18">
    <location>
        <position position="135"/>
    </location>
    <ligand>
        <name>Mg(2+)</name>
        <dbReference type="ChEBI" id="CHEBI:18420"/>
    </ligand>
</feature>
<dbReference type="HOGENOM" id="CLU_044864_0_0_12"/>
<dbReference type="Proteomes" id="UP000009223">
    <property type="component" value="Chromosome"/>
</dbReference>
<dbReference type="KEGG" id="tpi:TREPR_3315"/>
<dbReference type="SUPFAM" id="SSF51621">
    <property type="entry name" value="Phosphoenolpyruvate/pyruvate domain"/>
    <property type="match status" value="1"/>
</dbReference>
<dbReference type="Pfam" id="PF03328">
    <property type="entry name" value="HpcH_HpaI"/>
    <property type="match status" value="1"/>
</dbReference>
<comment type="subcellular location">
    <subcellularLocation>
        <location evidence="3">Cytoplasm</location>
    </subcellularLocation>
</comment>
<comment type="function">
    <text evidence="2">Represents a citryl-ACP lyase.</text>
</comment>
<evidence type="ECO:0000256" key="10">
    <source>
        <dbReference type="ARBA" id="ARBA00022723"/>
    </source>
</evidence>